<dbReference type="CDD" id="cd00586">
    <property type="entry name" value="4HBT"/>
    <property type="match status" value="1"/>
</dbReference>
<dbReference type="InterPro" id="IPR002864">
    <property type="entry name" value="Acyl-ACP_thioesterase_NHD"/>
</dbReference>
<evidence type="ECO:0000313" key="3">
    <source>
        <dbReference type="EMBL" id="MCU7378869.1"/>
    </source>
</evidence>
<evidence type="ECO:0000313" key="4">
    <source>
        <dbReference type="Proteomes" id="UP001065549"/>
    </source>
</evidence>
<gene>
    <name evidence="3" type="ORF">OBO34_10935</name>
</gene>
<reference evidence="3" key="1">
    <citation type="submission" date="2022-09" db="EMBL/GenBank/DDBJ databases">
        <title>Culturomic study of gut microbiota in children with autism spectrum disorder.</title>
        <authorList>
            <person name="Efimov B.A."/>
            <person name="Chaplin A.V."/>
            <person name="Sokolova S.R."/>
            <person name="Pikina A.P."/>
            <person name="Korzhanova M."/>
            <person name="Belova V."/>
            <person name="Korostin D."/>
        </authorList>
    </citation>
    <scope>NUCLEOTIDE SEQUENCE</scope>
    <source>
        <strain evidence="3">ASD5510</strain>
    </source>
</reference>
<dbReference type="Pfam" id="PF01643">
    <property type="entry name" value="Acyl-ACP_TE"/>
    <property type="match status" value="1"/>
</dbReference>
<dbReference type="GO" id="GO:0006633">
    <property type="term" value="P:fatty acid biosynthetic process"/>
    <property type="evidence" value="ECO:0007669"/>
    <property type="project" value="InterPro"/>
</dbReference>
<name>A0A9J6QS91_9FIRM</name>
<comment type="caution">
    <text evidence="3">The sequence shown here is derived from an EMBL/GenBank/DDBJ whole genome shotgun (WGS) entry which is preliminary data.</text>
</comment>
<feature type="domain" description="Acyl-ACP thioesterase-like C-terminal" evidence="2">
    <location>
        <begin position="160"/>
        <end position="208"/>
    </location>
</feature>
<dbReference type="GO" id="GO:0016790">
    <property type="term" value="F:thiolester hydrolase activity"/>
    <property type="evidence" value="ECO:0007669"/>
    <property type="project" value="InterPro"/>
</dbReference>
<dbReference type="SUPFAM" id="SSF54637">
    <property type="entry name" value="Thioesterase/thiol ester dehydrase-isomerase"/>
    <property type="match status" value="2"/>
</dbReference>
<keyword evidence="4" id="KW-1185">Reference proteome</keyword>
<dbReference type="AlphaFoldDB" id="A0A9J6QS91"/>
<evidence type="ECO:0000259" key="2">
    <source>
        <dbReference type="Pfam" id="PF20791"/>
    </source>
</evidence>
<dbReference type="Proteomes" id="UP001065549">
    <property type="component" value="Unassembled WGS sequence"/>
</dbReference>
<dbReference type="InterPro" id="IPR049427">
    <property type="entry name" value="Acyl-ACP_TE_C"/>
</dbReference>
<feature type="domain" description="Acyl-ACP thioesterase N-terminal hotdog" evidence="1">
    <location>
        <begin position="8"/>
        <end position="126"/>
    </location>
</feature>
<dbReference type="Pfam" id="PF20791">
    <property type="entry name" value="Acyl-ACP_TE_C"/>
    <property type="match status" value="1"/>
</dbReference>
<protein>
    <submittedName>
        <fullName evidence="3">Thioesterase</fullName>
    </submittedName>
</protein>
<accession>A0A9J6QS91</accession>
<dbReference type="EMBL" id="JAOSHN010000004">
    <property type="protein sequence ID" value="MCU7378869.1"/>
    <property type="molecule type" value="Genomic_DNA"/>
</dbReference>
<dbReference type="RefSeq" id="WP_253021180.1">
    <property type="nucleotide sequence ID" value="NZ_JAOSHN010000004.1"/>
</dbReference>
<dbReference type="Gene3D" id="3.10.129.10">
    <property type="entry name" value="Hotdog Thioesterase"/>
    <property type="match status" value="1"/>
</dbReference>
<sequence>MFEITRTVGSSHLDTSGTLRLSAAVDFMQDCCCFQLDSEKQLTEYFQKHHITMFLISRQIDLLQPAFYGDKLTIRTSIYQFRAAYGYRNTLIYNEAGELLIASYAGGAFIDLNKGGATVMPKDVMATVPLDPKFPDMEYLPRKVSVPKGPCEKVFAPAPVLRHYIDHNHHINNARYLDIAEEYLPENFQIKACRIEYKTAAKYGDRIHPFRYQTAPGIWMISLQGPHGQVYANVEFRGKEKNAASTR</sequence>
<organism evidence="3 4">
    <name type="scientific">Hominibacterium faecale</name>
    <dbReference type="NCBI Taxonomy" id="2839743"/>
    <lineage>
        <taxon>Bacteria</taxon>
        <taxon>Bacillati</taxon>
        <taxon>Bacillota</taxon>
        <taxon>Clostridia</taxon>
        <taxon>Peptostreptococcales</taxon>
        <taxon>Anaerovoracaceae</taxon>
        <taxon>Hominibacterium</taxon>
    </lineage>
</organism>
<dbReference type="InterPro" id="IPR029069">
    <property type="entry name" value="HotDog_dom_sf"/>
</dbReference>
<evidence type="ECO:0000259" key="1">
    <source>
        <dbReference type="Pfam" id="PF01643"/>
    </source>
</evidence>
<proteinExistence type="predicted"/>